<evidence type="ECO:0000256" key="1">
    <source>
        <dbReference type="ARBA" id="ARBA00001913"/>
    </source>
</evidence>
<dbReference type="PROSITE" id="PS00330">
    <property type="entry name" value="HEMOLYSIN_CALCIUM"/>
    <property type="match status" value="3"/>
</dbReference>
<dbReference type="GO" id="GO:0005509">
    <property type="term" value="F:calcium ion binding"/>
    <property type="evidence" value="ECO:0007669"/>
    <property type="project" value="InterPro"/>
</dbReference>
<dbReference type="InterPro" id="IPR034033">
    <property type="entry name" value="Serralysin-like"/>
</dbReference>
<evidence type="ECO:0000256" key="9">
    <source>
        <dbReference type="ARBA" id="ARBA00022833"/>
    </source>
</evidence>
<dbReference type="InterPro" id="IPR050557">
    <property type="entry name" value="RTX_toxin/Mannuronan_C5-epim"/>
</dbReference>
<name>A0A975TZB7_9RHOB</name>
<dbReference type="CDD" id="cd04277">
    <property type="entry name" value="ZnMc_serralysin_like"/>
    <property type="match status" value="1"/>
</dbReference>
<organism evidence="13">
    <name type="scientific">Gymnodinialimonas phycosphaerae</name>
    <dbReference type="NCBI Taxonomy" id="2841589"/>
    <lineage>
        <taxon>Bacteria</taxon>
        <taxon>Pseudomonadati</taxon>
        <taxon>Pseudomonadota</taxon>
        <taxon>Alphaproteobacteria</taxon>
        <taxon>Rhodobacterales</taxon>
        <taxon>Paracoccaceae</taxon>
        <taxon>Gymnodinialimonas</taxon>
    </lineage>
</organism>
<dbReference type="GO" id="GO:0006508">
    <property type="term" value="P:proteolysis"/>
    <property type="evidence" value="ECO:0007669"/>
    <property type="project" value="UniProtKB-KW"/>
</dbReference>
<dbReference type="InterPro" id="IPR011049">
    <property type="entry name" value="Serralysin-like_metalloprot_C"/>
</dbReference>
<dbReference type="SUPFAM" id="SSF55486">
    <property type="entry name" value="Metalloproteases ('zincins'), catalytic domain"/>
    <property type="match status" value="1"/>
</dbReference>
<evidence type="ECO:0000256" key="6">
    <source>
        <dbReference type="ARBA" id="ARBA00022723"/>
    </source>
</evidence>
<evidence type="ECO:0000256" key="2">
    <source>
        <dbReference type="ARBA" id="ARBA00004613"/>
    </source>
</evidence>
<dbReference type="PANTHER" id="PTHR38340">
    <property type="entry name" value="S-LAYER PROTEIN"/>
    <property type="match status" value="1"/>
</dbReference>
<dbReference type="Pfam" id="PF08548">
    <property type="entry name" value="Peptidase_M10_C"/>
    <property type="match status" value="1"/>
</dbReference>
<dbReference type="Pfam" id="PF00353">
    <property type="entry name" value="HemolysinCabind"/>
    <property type="match status" value="4"/>
</dbReference>
<comment type="subcellular location">
    <subcellularLocation>
        <location evidence="2">Secreted</location>
    </subcellularLocation>
</comment>
<evidence type="ECO:0000313" key="12">
    <source>
        <dbReference type="EMBL" id="MBY4892751.1"/>
    </source>
</evidence>
<sequence length="713" mass="74080">MCLVCSTFNPQVMECEYTDLIPAVPVGITVDETGDAANTTATNANIDSGDLFMGELSTGTDTDWIEVTLEVGTYTIAAVGVGALGSAANDVTMTLRDENGNAISYDDDGGPGLNADLTVTVTETTTYYIEVGSYSSTDDGTYGVSVTEGEVASFNLEMGAGNLMRPNQAWVTTPETGVNLTWAVRASGVDPSNGTPLIQLSANQVALTQNALQYVDEISGLNFTQVNEGGVSNNATLLFGAYQANDGAGAYAYYPGSGGGNTSFNANAGDVWLNNNSFHNGQSFSIGTYAYYTMLHEIGHAIGLAHPGDYNAGVGVSITYANSAQFIQDSHQYTVMSYFSETATGVSGGLDYPDTFMLYDFMAIHQLYGADLDYNAGNTIYGFNATEANSVYDFTLNTTPLMTVYDGQGTDTIDLSGYTMAQVLTLEAGVFSDIGGYVGNFSIAYGAVIENAIGGSGNDTIFGNDVANMIEGGGGADSIEGGAGEDTILGGQGDDFITGGDQFDQLEGGDGRDTLEGNMGNDTLIGGKDSDLLSGGNGDDLILGEMGADRLRGGRGDDTINGGNRNDKLWGGEGDDSLFGGNGNDLLRGGTQSDYLDGGTGNDSIVGGSGFDTLIGDVGNDTLTGSFNADTFIFNDNHGVDEITDFEATNDFEMIDFSGLTSLNTLADVLGTGNGTAAASQVGNDVLIDTGNGNSILLRDVLYTDLDAFDFVF</sequence>
<comment type="cofactor">
    <cofactor evidence="1">
        <name>Ca(2+)</name>
        <dbReference type="ChEBI" id="CHEBI:29108"/>
    </cofactor>
</comment>
<evidence type="ECO:0000256" key="10">
    <source>
        <dbReference type="SAM" id="MobiDB-lite"/>
    </source>
</evidence>
<dbReference type="InterPro" id="IPR018511">
    <property type="entry name" value="Hemolysin-typ_Ca-bd_CS"/>
</dbReference>
<dbReference type="Gene3D" id="3.40.390.10">
    <property type="entry name" value="Collagenase (Catalytic Domain)"/>
    <property type="match status" value="1"/>
</dbReference>
<evidence type="ECO:0000256" key="7">
    <source>
        <dbReference type="ARBA" id="ARBA00022737"/>
    </source>
</evidence>
<feature type="region of interest" description="Disordered" evidence="10">
    <location>
        <begin position="553"/>
        <end position="573"/>
    </location>
</feature>
<keyword evidence="6" id="KW-0479">Metal-binding</keyword>
<dbReference type="InterPro" id="IPR024079">
    <property type="entry name" value="MetalloPept_cat_dom_sf"/>
</dbReference>
<proteinExistence type="inferred from homology"/>
<keyword evidence="4" id="KW-0964">Secreted</keyword>
<dbReference type="GO" id="GO:0031012">
    <property type="term" value="C:extracellular matrix"/>
    <property type="evidence" value="ECO:0007669"/>
    <property type="project" value="InterPro"/>
</dbReference>
<dbReference type="GO" id="GO:0004222">
    <property type="term" value="F:metalloendopeptidase activity"/>
    <property type="evidence" value="ECO:0007669"/>
    <property type="project" value="InterPro"/>
</dbReference>
<accession>A0A975TZB7</accession>
<dbReference type="GO" id="GO:0008270">
    <property type="term" value="F:zinc ion binding"/>
    <property type="evidence" value="ECO:0007669"/>
    <property type="project" value="InterPro"/>
</dbReference>
<dbReference type="Pfam" id="PF00413">
    <property type="entry name" value="Peptidase_M10"/>
    <property type="match status" value="1"/>
</dbReference>
<dbReference type="EMBL" id="CP078073">
    <property type="protein sequence ID" value="QXL89479.1"/>
    <property type="molecule type" value="Genomic_DNA"/>
</dbReference>
<dbReference type="EMBL" id="JAIMBW010000001">
    <property type="protein sequence ID" value="MBY4892751.1"/>
    <property type="molecule type" value="Genomic_DNA"/>
</dbReference>
<keyword evidence="9" id="KW-0862">Zinc</keyword>
<evidence type="ECO:0000259" key="11">
    <source>
        <dbReference type="SMART" id="SM00235"/>
    </source>
</evidence>
<comment type="similarity">
    <text evidence="3">Belongs to the peptidase M10B family.</text>
</comment>
<dbReference type="SMART" id="SM00235">
    <property type="entry name" value="ZnMc"/>
    <property type="match status" value="1"/>
</dbReference>
<dbReference type="Gene3D" id="2.60.120.380">
    <property type="match status" value="1"/>
</dbReference>
<feature type="domain" description="Peptidase metallopeptidase" evidence="11">
    <location>
        <begin position="166"/>
        <end position="337"/>
    </location>
</feature>
<dbReference type="InterPro" id="IPR001818">
    <property type="entry name" value="Pept_M10_metallopeptidase"/>
</dbReference>
<dbReference type="InterPro" id="IPR006026">
    <property type="entry name" value="Peptidase_Metallo"/>
</dbReference>
<gene>
    <name evidence="12" type="ORF">KUL25_08240</name>
    <name evidence="13" type="ORF">KUL25_08245</name>
</gene>
<dbReference type="GO" id="GO:0005615">
    <property type="term" value="C:extracellular space"/>
    <property type="evidence" value="ECO:0007669"/>
    <property type="project" value="InterPro"/>
</dbReference>
<evidence type="ECO:0000313" key="14">
    <source>
        <dbReference type="Proteomes" id="UP000693972"/>
    </source>
</evidence>
<dbReference type="RefSeq" id="WP_257892516.1">
    <property type="nucleotide sequence ID" value="NZ_JAIMBW010000001.1"/>
</dbReference>
<keyword evidence="7" id="KW-0677">Repeat</keyword>
<dbReference type="PRINTS" id="PR00313">
    <property type="entry name" value="CABNDNGRPT"/>
</dbReference>
<dbReference type="PANTHER" id="PTHR38340:SF1">
    <property type="entry name" value="S-LAYER PROTEIN"/>
    <property type="match status" value="1"/>
</dbReference>
<evidence type="ECO:0000256" key="3">
    <source>
        <dbReference type="ARBA" id="ARBA00009490"/>
    </source>
</evidence>
<keyword evidence="5" id="KW-0645">Protease</keyword>
<dbReference type="AlphaFoldDB" id="A0A975TZB7"/>
<dbReference type="Proteomes" id="UP000693972">
    <property type="component" value="Unassembled WGS sequence"/>
</dbReference>
<keyword evidence="14" id="KW-1185">Reference proteome</keyword>
<evidence type="ECO:0000256" key="5">
    <source>
        <dbReference type="ARBA" id="ARBA00022670"/>
    </source>
</evidence>
<evidence type="ECO:0000256" key="4">
    <source>
        <dbReference type="ARBA" id="ARBA00022525"/>
    </source>
</evidence>
<evidence type="ECO:0000313" key="13">
    <source>
        <dbReference type="EMBL" id="QXL89479.1"/>
    </source>
</evidence>
<dbReference type="Gene3D" id="2.150.10.10">
    <property type="entry name" value="Serralysin-like metalloprotease, C-terminal"/>
    <property type="match status" value="3"/>
</dbReference>
<dbReference type="InterPro" id="IPR013858">
    <property type="entry name" value="Peptidase_M10B_C"/>
</dbReference>
<keyword evidence="8" id="KW-0378">Hydrolase</keyword>
<reference evidence="13 14" key="1">
    <citation type="submission" date="2021-07" db="EMBL/GenBank/DDBJ databases">
        <title>Karlodiniumbacter phycospheric gen. nov., sp. nov., a phycosphere bacterium isolated from karlodinium veneficum.</title>
        <authorList>
            <person name="Peng Y."/>
            <person name="Jiang L."/>
            <person name="Lee J."/>
        </authorList>
    </citation>
    <scope>NUCLEOTIDE SEQUENCE</scope>
    <source>
        <strain evidence="13 14">N5</strain>
    </source>
</reference>
<evidence type="ECO:0000256" key="8">
    <source>
        <dbReference type="ARBA" id="ARBA00022801"/>
    </source>
</evidence>
<dbReference type="InterPro" id="IPR001343">
    <property type="entry name" value="Hemolysn_Ca-bd"/>
</dbReference>
<dbReference type="SUPFAM" id="SSF51120">
    <property type="entry name" value="beta-Roll"/>
    <property type="match status" value="2"/>
</dbReference>
<protein>
    <submittedName>
        <fullName evidence="13">M10 family metallopeptidase C-terminal domain-containing protein</fullName>
    </submittedName>
</protein>